<sequence length="130" mass="14800">MVSLVSPIHRVDGVVSMTSLEVLGRCLIGWCRHPILNSDLVAALRAEKFEGVRVLRMSGSSVLLIFNNIENRWQVKERDVLSTWFDRVSKLCEDDSSFENRRVWVSVFGVLIHAWTSETFERVVAHSGGR</sequence>
<proteinExistence type="predicted"/>
<evidence type="ECO:0000313" key="1">
    <source>
        <dbReference type="EMBL" id="KAK8991875.1"/>
    </source>
</evidence>
<evidence type="ECO:0000313" key="2">
    <source>
        <dbReference type="Proteomes" id="UP001396334"/>
    </source>
</evidence>
<gene>
    <name evidence="1" type="ORF">V6N11_044773</name>
</gene>
<accession>A0ABR2PUM9</accession>
<dbReference type="EMBL" id="JBBPBN010000051">
    <property type="protein sequence ID" value="KAK8991875.1"/>
    <property type="molecule type" value="Genomic_DNA"/>
</dbReference>
<organism evidence="1 2">
    <name type="scientific">Hibiscus sabdariffa</name>
    <name type="common">roselle</name>
    <dbReference type="NCBI Taxonomy" id="183260"/>
    <lineage>
        <taxon>Eukaryota</taxon>
        <taxon>Viridiplantae</taxon>
        <taxon>Streptophyta</taxon>
        <taxon>Embryophyta</taxon>
        <taxon>Tracheophyta</taxon>
        <taxon>Spermatophyta</taxon>
        <taxon>Magnoliopsida</taxon>
        <taxon>eudicotyledons</taxon>
        <taxon>Gunneridae</taxon>
        <taxon>Pentapetalae</taxon>
        <taxon>rosids</taxon>
        <taxon>malvids</taxon>
        <taxon>Malvales</taxon>
        <taxon>Malvaceae</taxon>
        <taxon>Malvoideae</taxon>
        <taxon>Hibiscus</taxon>
    </lineage>
</organism>
<name>A0ABR2PUM9_9ROSI</name>
<comment type="caution">
    <text evidence="1">The sequence shown here is derived from an EMBL/GenBank/DDBJ whole genome shotgun (WGS) entry which is preliminary data.</text>
</comment>
<reference evidence="1 2" key="1">
    <citation type="journal article" date="2024" name="G3 (Bethesda)">
        <title>Genome assembly of Hibiscus sabdariffa L. provides insights into metabolisms of medicinal natural products.</title>
        <authorList>
            <person name="Kim T."/>
        </authorList>
    </citation>
    <scope>NUCLEOTIDE SEQUENCE [LARGE SCALE GENOMIC DNA]</scope>
    <source>
        <strain evidence="1">TK-2024</strain>
        <tissue evidence="1">Old leaves</tissue>
    </source>
</reference>
<protein>
    <recommendedName>
        <fullName evidence="3">DUF4283 domain-containing protein</fullName>
    </recommendedName>
</protein>
<dbReference type="Proteomes" id="UP001396334">
    <property type="component" value="Unassembled WGS sequence"/>
</dbReference>
<evidence type="ECO:0008006" key="3">
    <source>
        <dbReference type="Google" id="ProtNLM"/>
    </source>
</evidence>
<keyword evidence="2" id="KW-1185">Reference proteome</keyword>